<sequence>MNGKKLIFYGLNFLVSVLLFLLISFCVYDNIIRIKHEFNGFWYFLILIPLFLTYFKYYFSSDDLPFNFQNELKSSLVSIIFTLILYIFIVFIFKLNISRLFTGTYFSVEFFLLTLNGYTYSLIVMKYKEIEKVKIEIQKINLPYLYVKINENSEDKIVTVNINEFNARFNKKTIELHVKCRCDMNEIKELIELSIKNSCKLIFYEMSTDQSIVINGEIAVYNNKVVDVIDNSDVKTFSQKFKRLFDIILSVFLLVTAMPIFIIISVLIKIDSNGSIIFKHERVGYKGKKFYCYKFRTMYADANERLKKLLEKNPALKEEWEKEFKLKNDPRVTRIGRILRKTSLDELPQLVNIIKGDMSLVGPRPITEDEIKKYGKYIYYYLSVKPGLTGLWQVSGRNDITYDERVKLDVWYSKNWDIIYDMYILFKTFTAIVFKKGAY</sequence>
<dbReference type="InterPro" id="IPR003362">
    <property type="entry name" value="Bact_transf"/>
</dbReference>
<keyword evidence="6 9" id="KW-0812">Transmembrane</keyword>
<comment type="subcellular location">
    <subcellularLocation>
        <location evidence="2">Cell membrane</location>
    </subcellularLocation>
    <subcellularLocation>
        <location evidence="1">Membrane</location>
        <topology evidence="1">Multi-pass membrane protein</topology>
    </subcellularLocation>
</comment>
<evidence type="ECO:0000256" key="8">
    <source>
        <dbReference type="ARBA" id="ARBA00023136"/>
    </source>
</evidence>
<evidence type="ECO:0000256" key="1">
    <source>
        <dbReference type="ARBA" id="ARBA00004141"/>
    </source>
</evidence>
<keyword evidence="7 9" id="KW-1133">Transmembrane helix</keyword>
<dbReference type="PANTHER" id="PTHR30576:SF4">
    <property type="entry name" value="UNDECAPRENYL-PHOSPHATE GALACTOSE PHOSPHOTRANSFERASE"/>
    <property type="match status" value="1"/>
</dbReference>
<evidence type="ECO:0000256" key="6">
    <source>
        <dbReference type="ARBA" id="ARBA00022692"/>
    </source>
</evidence>
<feature type="transmembrane region" description="Helical" evidence="9">
    <location>
        <begin position="79"/>
        <end position="97"/>
    </location>
</feature>
<dbReference type="Pfam" id="PF02397">
    <property type="entry name" value="Bac_transf"/>
    <property type="match status" value="1"/>
</dbReference>
<evidence type="ECO:0000313" key="11">
    <source>
        <dbReference type="EMBL" id="NYE56947.1"/>
    </source>
</evidence>
<evidence type="ECO:0000256" key="9">
    <source>
        <dbReference type="SAM" id="Phobius"/>
    </source>
</evidence>
<evidence type="ECO:0000256" key="5">
    <source>
        <dbReference type="ARBA" id="ARBA00022679"/>
    </source>
</evidence>
<keyword evidence="4" id="KW-1003">Cell membrane</keyword>
<organism evidence="11 12">
    <name type="scientific">Carboxydothermus ferrireducens DSM 11255</name>
    <dbReference type="NCBI Taxonomy" id="1119529"/>
    <lineage>
        <taxon>Bacteria</taxon>
        <taxon>Bacillati</taxon>
        <taxon>Bacillota</taxon>
        <taxon>Clostridia</taxon>
        <taxon>Thermoanaerobacterales</taxon>
        <taxon>Thermoanaerobacteraceae</taxon>
        <taxon>Carboxydothermus</taxon>
    </lineage>
</organism>
<feature type="transmembrane region" description="Helical" evidence="9">
    <location>
        <begin position="6"/>
        <end position="28"/>
    </location>
</feature>
<reference evidence="11 12" key="1">
    <citation type="submission" date="2020-07" db="EMBL/GenBank/DDBJ databases">
        <title>Genomic Encyclopedia of Type Strains, Phase III (KMG-III): the genomes of soil and plant-associated and newly described type strains.</title>
        <authorList>
            <person name="Whitman W."/>
        </authorList>
    </citation>
    <scope>NUCLEOTIDE SEQUENCE [LARGE SCALE GENOMIC DNA]</scope>
    <source>
        <strain evidence="11 12">DSM 11255</strain>
    </source>
</reference>
<keyword evidence="8 9" id="KW-0472">Membrane</keyword>
<dbReference type="GO" id="GO:0047360">
    <property type="term" value="F:undecaprenyl-phosphate galactose phosphotransferase activity"/>
    <property type="evidence" value="ECO:0007669"/>
    <property type="project" value="UniProtKB-EC"/>
</dbReference>
<evidence type="ECO:0000256" key="3">
    <source>
        <dbReference type="ARBA" id="ARBA00006464"/>
    </source>
</evidence>
<comment type="caution">
    <text evidence="11">The sequence shown here is derived from an EMBL/GenBank/DDBJ whole genome shotgun (WGS) entry which is preliminary data.</text>
</comment>
<evidence type="ECO:0000256" key="2">
    <source>
        <dbReference type="ARBA" id="ARBA00004236"/>
    </source>
</evidence>
<evidence type="ECO:0000256" key="4">
    <source>
        <dbReference type="ARBA" id="ARBA00022475"/>
    </source>
</evidence>
<name>A0ABX2R8S8_9THEO</name>
<feature type="domain" description="Bacterial sugar transferase" evidence="10">
    <location>
        <begin position="242"/>
        <end position="433"/>
    </location>
</feature>
<dbReference type="RefSeq" id="WP_051250307.1">
    <property type="nucleotide sequence ID" value="NZ_ATYG01000043.1"/>
</dbReference>
<comment type="similarity">
    <text evidence="3">Belongs to the bacterial sugar transferase family.</text>
</comment>
<dbReference type="PANTHER" id="PTHR30576">
    <property type="entry name" value="COLANIC BIOSYNTHESIS UDP-GLUCOSE LIPID CARRIER TRANSFERASE"/>
    <property type="match status" value="1"/>
</dbReference>
<dbReference type="Proteomes" id="UP000604066">
    <property type="component" value="Unassembled WGS sequence"/>
</dbReference>
<gene>
    <name evidence="11" type="ORF">HDG70_000653</name>
</gene>
<evidence type="ECO:0000259" key="10">
    <source>
        <dbReference type="Pfam" id="PF02397"/>
    </source>
</evidence>
<dbReference type="EC" id="2.7.8.6" evidence="11"/>
<dbReference type="InterPro" id="IPR017475">
    <property type="entry name" value="EPS_sugar_tfrase"/>
</dbReference>
<keyword evidence="12" id="KW-1185">Reference proteome</keyword>
<proteinExistence type="inferred from homology"/>
<keyword evidence="5 11" id="KW-0808">Transferase</keyword>
<protein>
    <submittedName>
        <fullName evidence="11">Undecaprenyl-phosphate galactose phosphotransferase</fullName>
        <ecNumber evidence="11">2.7.8.6</ecNumber>
    </submittedName>
</protein>
<accession>A0ABX2R8S8</accession>
<evidence type="ECO:0000313" key="12">
    <source>
        <dbReference type="Proteomes" id="UP000604066"/>
    </source>
</evidence>
<evidence type="ECO:0000256" key="7">
    <source>
        <dbReference type="ARBA" id="ARBA00022989"/>
    </source>
</evidence>
<feature type="transmembrane region" description="Helical" evidence="9">
    <location>
        <begin position="40"/>
        <end position="59"/>
    </location>
</feature>
<dbReference type="EMBL" id="JACCBS010000001">
    <property type="protein sequence ID" value="NYE56947.1"/>
    <property type="molecule type" value="Genomic_DNA"/>
</dbReference>
<dbReference type="NCBIfam" id="TIGR03025">
    <property type="entry name" value="EPS_sugtrans"/>
    <property type="match status" value="1"/>
</dbReference>
<feature type="transmembrane region" description="Helical" evidence="9">
    <location>
        <begin position="244"/>
        <end position="268"/>
    </location>
</feature>